<dbReference type="PANTHER" id="PTHR43366:SF1">
    <property type="entry name" value="PYRUVATE SYNTHASE SUBUNIT PORC"/>
    <property type="match status" value="1"/>
</dbReference>
<comment type="caution">
    <text evidence="5">The sequence shown here is derived from an EMBL/GenBank/DDBJ whole genome shotgun (WGS) entry which is preliminary data.</text>
</comment>
<dbReference type="Gene3D" id="3.40.920.10">
    <property type="entry name" value="Pyruvate-ferredoxin oxidoreductase, PFOR, domain III"/>
    <property type="match status" value="1"/>
</dbReference>
<evidence type="ECO:0000256" key="3">
    <source>
        <dbReference type="ARBA" id="ARBA00049357"/>
    </source>
</evidence>
<accession>A0A133V8E7</accession>
<evidence type="ECO:0000313" key="5">
    <source>
        <dbReference type="EMBL" id="KXB02692.1"/>
    </source>
</evidence>
<dbReference type="NCBIfam" id="TIGR02175">
    <property type="entry name" value="PorC_KorC"/>
    <property type="match status" value="1"/>
</dbReference>
<dbReference type="SUPFAM" id="SSF53323">
    <property type="entry name" value="Pyruvate-ferredoxin oxidoreductase, PFOR, domain III"/>
    <property type="match status" value="1"/>
</dbReference>
<feature type="domain" description="Pyruvate/ketoisovalerate oxidoreductase catalytic" evidence="4">
    <location>
        <begin position="12"/>
        <end position="183"/>
    </location>
</feature>
<reference evidence="5 6" key="1">
    <citation type="journal article" date="2016" name="Sci. Rep.">
        <title>Metabolic traits of an uncultured archaeal lineage -MSBL1- from brine pools of the Red Sea.</title>
        <authorList>
            <person name="Mwirichia R."/>
            <person name="Alam I."/>
            <person name="Rashid M."/>
            <person name="Vinu M."/>
            <person name="Ba-Alawi W."/>
            <person name="Anthony Kamau A."/>
            <person name="Kamanda Ngugi D."/>
            <person name="Goker M."/>
            <person name="Klenk H.P."/>
            <person name="Bajic V."/>
            <person name="Stingl U."/>
        </authorList>
    </citation>
    <scope>NUCLEOTIDE SEQUENCE [LARGE SCALE GENOMIC DNA]</scope>
    <source>
        <strain evidence="5">SCGC-AAA261D19</strain>
    </source>
</reference>
<dbReference type="EC" id="1.2.7.1" evidence="1"/>
<name>A0A133V8E7_9EURY</name>
<dbReference type="Pfam" id="PF01558">
    <property type="entry name" value="POR"/>
    <property type="match status" value="1"/>
</dbReference>
<evidence type="ECO:0000259" key="4">
    <source>
        <dbReference type="Pfam" id="PF01558"/>
    </source>
</evidence>
<dbReference type="AlphaFoldDB" id="A0A133V8E7"/>
<dbReference type="GO" id="GO:0019164">
    <property type="term" value="F:pyruvate synthase activity"/>
    <property type="evidence" value="ECO:0007669"/>
    <property type="project" value="UniProtKB-EC"/>
</dbReference>
<protein>
    <recommendedName>
        <fullName evidence="1">pyruvate synthase</fullName>
        <ecNumber evidence="1">1.2.7.1</ecNumber>
    </recommendedName>
</protein>
<dbReference type="InterPro" id="IPR019752">
    <property type="entry name" value="Pyrv/ketoisovalerate_OxRed_cat"/>
</dbReference>
<dbReference type="InterPro" id="IPR051626">
    <property type="entry name" value="Oxidoreductase_gamma_subunit"/>
</dbReference>
<organism evidence="5 6">
    <name type="scientific">candidate division MSBL1 archaeon SCGC-AAA261D19</name>
    <dbReference type="NCBI Taxonomy" id="1698273"/>
    <lineage>
        <taxon>Archaea</taxon>
        <taxon>Methanobacteriati</taxon>
        <taxon>Methanobacteriota</taxon>
        <taxon>candidate division MSBL1</taxon>
    </lineage>
</organism>
<proteinExistence type="predicted"/>
<comment type="catalytic activity">
    <reaction evidence="3">
        <text>2 oxidized [2Fe-2S]-[ferredoxin] + pyruvate + CoA = 2 reduced [2Fe-2S]-[ferredoxin] + acetyl-CoA + CO2 + H(+)</text>
        <dbReference type="Rhea" id="RHEA:12765"/>
        <dbReference type="Rhea" id="RHEA-COMP:10000"/>
        <dbReference type="Rhea" id="RHEA-COMP:10001"/>
        <dbReference type="ChEBI" id="CHEBI:15361"/>
        <dbReference type="ChEBI" id="CHEBI:15378"/>
        <dbReference type="ChEBI" id="CHEBI:16526"/>
        <dbReference type="ChEBI" id="CHEBI:33737"/>
        <dbReference type="ChEBI" id="CHEBI:33738"/>
        <dbReference type="ChEBI" id="CHEBI:57287"/>
        <dbReference type="ChEBI" id="CHEBI:57288"/>
        <dbReference type="EC" id="1.2.7.1"/>
    </reaction>
</comment>
<evidence type="ECO:0000256" key="2">
    <source>
        <dbReference type="ARBA" id="ARBA00023002"/>
    </source>
</evidence>
<sequence>MAMVEINWHGRGGQGVITASELIAEAALPEGKYVQANPEFGPERMGAPVRAFTRISDEKIDIHSNIYEPDIVVVLDPTLLGQVNITEGLQEDGVLIVNTSKSKDEIRKLTGFGGEVHTLDATKIALENIGRPIVNTSCSGALIKITGLVSLENLKDKIRKKFEKKLSSKALEGNLKAVDEAYAEVE</sequence>
<dbReference type="InterPro" id="IPR002869">
    <property type="entry name" value="Pyrv_flavodox_OxRed_cen"/>
</dbReference>
<keyword evidence="5" id="KW-0670">Pyruvate</keyword>
<dbReference type="InterPro" id="IPR011894">
    <property type="entry name" value="PorC_KorC"/>
</dbReference>
<keyword evidence="6" id="KW-1185">Reference proteome</keyword>
<evidence type="ECO:0000256" key="1">
    <source>
        <dbReference type="ARBA" id="ARBA00012822"/>
    </source>
</evidence>
<evidence type="ECO:0000313" key="6">
    <source>
        <dbReference type="Proteomes" id="UP000070400"/>
    </source>
</evidence>
<dbReference type="PANTHER" id="PTHR43366">
    <property type="entry name" value="PYRUVATE SYNTHASE SUBUNIT PORC"/>
    <property type="match status" value="1"/>
</dbReference>
<dbReference type="Proteomes" id="UP000070400">
    <property type="component" value="Unassembled WGS sequence"/>
</dbReference>
<gene>
    <name evidence="5" type="ORF">AKJ43_00960</name>
</gene>
<keyword evidence="2" id="KW-0560">Oxidoreductase</keyword>
<dbReference type="EMBL" id="LHXX01000007">
    <property type="protein sequence ID" value="KXB02692.1"/>
    <property type="molecule type" value="Genomic_DNA"/>
</dbReference>